<sequence>MRILSEPKRSRGATIIAAISAVSFVGMAGVWSAGVSMNRFARDNQSRLIANLITRSVHGNIEQLRLSSSKRELPEKIQSIETPQALEWLDREIGAVHAEDYDQRSVGIIGPKGAIYTFEPFGRHSLDGLNQLEAQTELVVGLLRSGTAHDLVEHDASYPEIEAKYDDTNGRKLSRWDIHIVEVNRSPAIVGAARIGDAGTGNILVTVTPISPFRIEMIGRTLMLEDLKGIDVLSPTPGGYAEFVIHADDGKPISKLVWRPQTPGNALLYGILPAMFAMVVIFIALFAIAVRRLHVLNEHAVKNSRKALYLANFDPLSGLANRRNFGEYLDKLVGRRPCQIAFVDLDDFKLINDTMGHSAGDEIVKTIADRLTATFSGDDYRVARLGGDEFAIVDSSPERDADRFGERIMQLICEKVQVDKIALSMSLSAGIAQSPEFGTTVSELMRNADIALYAAKAEGKGAYAIYSHKLGHLVEQRREREELLAGAIENGAFELHYQPIVCLATDLPTSIEALVRLKRNPNLTPDVFIPIVENMGLMPRLGEWIIKAAFEDSLKWPGVHTSINLSPLQIQSADLLGIVDGYKAEFDIDPATIIFEITEGVLLDKTQHVRSVLDGLKGRGYKLALDDFGTGYSSLSYLGDMNIDRLKLDQSFVRGGRIREARNATLVKAVIDIGRNLGIEVVAEGVEDLAEVEALRLWGCSHVQGYLLSKAVPATAAVKRLRDLMDKARNSELPRDRTRKLTVI</sequence>
<name>A0A418WPS7_9SPHN</name>
<comment type="caution">
    <text evidence="4">The sequence shown here is derived from an EMBL/GenBank/DDBJ whole genome shotgun (WGS) entry which is preliminary data.</text>
</comment>
<organism evidence="4 5">
    <name type="scientific">Sphingomonas cavernae</name>
    <dbReference type="NCBI Taxonomy" id="2320861"/>
    <lineage>
        <taxon>Bacteria</taxon>
        <taxon>Pseudomonadati</taxon>
        <taxon>Pseudomonadota</taxon>
        <taxon>Alphaproteobacteria</taxon>
        <taxon>Sphingomonadales</taxon>
        <taxon>Sphingomonadaceae</taxon>
        <taxon>Sphingomonas</taxon>
    </lineage>
</organism>
<dbReference type="AlphaFoldDB" id="A0A418WPS7"/>
<dbReference type="Gene3D" id="3.20.20.450">
    <property type="entry name" value="EAL domain"/>
    <property type="match status" value="1"/>
</dbReference>
<dbReference type="NCBIfam" id="TIGR00254">
    <property type="entry name" value="GGDEF"/>
    <property type="match status" value="1"/>
</dbReference>
<evidence type="ECO:0000256" key="1">
    <source>
        <dbReference type="SAM" id="Phobius"/>
    </source>
</evidence>
<evidence type="ECO:0000313" key="4">
    <source>
        <dbReference type="EMBL" id="RJF93209.1"/>
    </source>
</evidence>
<protein>
    <submittedName>
        <fullName evidence="4">Bifunctional diguanylate cyclase/phosphodiesterase</fullName>
    </submittedName>
</protein>
<dbReference type="OrthoDB" id="9814202at2"/>
<dbReference type="SMART" id="SM00267">
    <property type="entry name" value="GGDEF"/>
    <property type="match status" value="1"/>
</dbReference>
<keyword evidence="1" id="KW-0812">Transmembrane</keyword>
<dbReference type="CDD" id="cd01949">
    <property type="entry name" value="GGDEF"/>
    <property type="match status" value="1"/>
</dbReference>
<evidence type="ECO:0000259" key="2">
    <source>
        <dbReference type="PROSITE" id="PS50883"/>
    </source>
</evidence>
<dbReference type="Pfam" id="PF00990">
    <property type="entry name" value="GGDEF"/>
    <property type="match status" value="1"/>
</dbReference>
<dbReference type="PROSITE" id="PS50887">
    <property type="entry name" value="GGDEF"/>
    <property type="match status" value="1"/>
</dbReference>
<keyword evidence="1" id="KW-1133">Transmembrane helix</keyword>
<dbReference type="SMART" id="SM00052">
    <property type="entry name" value="EAL"/>
    <property type="match status" value="1"/>
</dbReference>
<dbReference type="Pfam" id="PF00563">
    <property type="entry name" value="EAL"/>
    <property type="match status" value="1"/>
</dbReference>
<dbReference type="PANTHER" id="PTHR44757:SF2">
    <property type="entry name" value="BIOFILM ARCHITECTURE MAINTENANCE PROTEIN MBAA"/>
    <property type="match status" value="1"/>
</dbReference>
<dbReference type="CDD" id="cd01948">
    <property type="entry name" value="EAL"/>
    <property type="match status" value="1"/>
</dbReference>
<evidence type="ECO:0000313" key="5">
    <source>
        <dbReference type="Proteomes" id="UP000286100"/>
    </source>
</evidence>
<accession>A0A418WPS7</accession>
<keyword evidence="5" id="KW-1185">Reference proteome</keyword>
<feature type="domain" description="EAL" evidence="2">
    <location>
        <begin position="477"/>
        <end position="725"/>
    </location>
</feature>
<dbReference type="EMBL" id="QYUM01000002">
    <property type="protein sequence ID" value="RJF93209.1"/>
    <property type="molecule type" value="Genomic_DNA"/>
</dbReference>
<dbReference type="SUPFAM" id="SSF141868">
    <property type="entry name" value="EAL domain-like"/>
    <property type="match status" value="1"/>
</dbReference>
<dbReference type="PANTHER" id="PTHR44757">
    <property type="entry name" value="DIGUANYLATE CYCLASE DGCP"/>
    <property type="match status" value="1"/>
</dbReference>
<dbReference type="PROSITE" id="PS50883">
    <property type="entry name" value="EAL"/>
    <property type="match status" value="1"/>
</dbReference>
<dbReference type="Proteomes" id="UP000286100">
    <property type="component" value="Unassembled WGS sequence"/>
</dbReference>
<dbReference type="InterPro" id="IPR035919">
    <property type="entry name" value="EAL_sf"/>
</dbReference>
<dbReference type="SUPFAM" id="SSF55073">
    <property type="entry name" value="Nucleotide cyclase"/>
    <property type="match status" value="1"/>
</dbReference>
<dbReference type="InterPro" id="IPR052155">
    <property type="entry name" value="Biofilm_reg_signaling"/>
</dbReference>
<gene>
    <name evidence="4" type="ORF">D3876_02285</name>
</gene>
<dbReference type="InterPro" id="IPR000160">
    <property type="entry name" value="GGDEF_dom"/>
</dbReference>
<proteinExistence type="predicted"/>
<feature type="transmembrane region" description="Helical" evidence="1">
    <location>
        <begin position="266"/>
        <end position="290"/>
    </location>
</feature>
<dbReference type="InterPro" id="IPR001633">
    <property type="entry name" value="EAL_dom"/>
</dbReference>
<feature type="domain" description="GGDEF" evidence="3">
    <location>
        <begin position="336"/>
        <end position="468"/>
    </location>
</feature>
<reference evidence="4 5" key="1">
    <citation type="submission" date="2018-09" db="EMBL/GenBank/DDBJ databases">
        <authorList>
            <person name="Zhu H."/>
        </authorList>
    </citation>
    <scope>NUCLEOTIDE SEQUENCE [LARGE SCALE GENOMIC DNA]</scope>
    <source>
        <strain evidence="4 5">K2R01-6</strain>
    </source>
</reference>
<dbReference type="Gene3D" id="3.30.70.270">
    <property type="match status" value="1"/>
</dbReference>
<dbReference type="RefSeq" id="WP_119759487.1">
    <property type="nucleotide sequence ID" value="NZ_QYUM01000002.1"/>
</dbReference>
<evidence type="ECO:0000259" key="3">
    <source>
        <dbReference type="PROSITE" id="PS50887"/>
    </source>
</evidence>
<dbReference type="InterPro" id="IPR029787">
    <property type="entry name" value="Nucleotide_cyclase"/>
</dbReference>
<dbReference type="InterPro" id="IPR043128">
    <property type="entry name" value="Rev_trsase/Diguanyl_cyclase"/>
</dbReference>
<keyword evidence="1" id="KW-0472">Membrane</keyword>